<dbReference type="Pfam" id="PF04488">
    <property type="entry name" value="Gly_transf_sug"/>
    <property type="match status" value="1"/>
</dbReference>
<feature type="region of interest" description="Disordered" evidence="1">
    <location>
        <begin position="166"/>
        <end position="272"/>
    </location>
</feature>
<dbReference type="GO" id="GO:0000136">
    <property type="term" value="C:mannan polymerase complex"/>
    <property type="evidence" value="ECO:0007669"/>
    <property type="project" value="TreeGrafter"/>
</dbReference>
<name>D8UAB0_VOLCA</name>
<dbReference type="InParanoid" id="D8UAB0"/>
<feature type="transmembrane region" description="Helical" evidence="2">
    <location>
        <begin position="113"/>
        <end position="132"/>
    </location>
</feature>
<dbReference type="InterPro" id="IPR029044">
    <property type="entry name" value="Nucleotide-diphossugar_trans"/>
</dbReference>
<evidence type="ECO:0000256" key="2">
    <source>
        <dbReference type="SAM" id="Phobius"/>
    </source>
</evidence>
<dbReference type="Proteomes" id="UP000001058">
    <property type="component" value="Unassembled WGS sequence"/>
</dbReference>
<proteinExistence type="predicted"/>
<feature type="compositionally biased region" description="Low complexity" evidence="1">
    <location>
        <begin position="245"/>
        <end position="259"/>
    </location>
</feature>
<evidence type="ECO:0008006" key="5">
    <source>
        <dbReference type="Google" id="ProtNLM"/>
    </source>
</evidence>
<dbReference type="Gene3D" id="3.90.550.20">
    <property type="match status" value="1"/>
</dbReference>
<dbReference type="GO" id="GO:0000009">
    <property type="term" value="F:alpha-1,6-mannosyltransferase activity"/>
    <property type="evidence" value="ECO:0007669"/>
    <property type="project" value="InterPro"/>
</dbReference>
<feature type="compositionally biased region" description="Gly residues" evidence="1">
    <location>
        <begin position="168"/>
        <end position="191"/>
    </location>
</feature>
<dbReference type="STRING" id="3068.D8UAB0"/>
<evidence type="ECO:0000256" key="1">
    <source>
        <dbReference type="SAM" id="MobiDB-lite"/>
    </source>
</evidence>
<protein>
    <recommendedName>
        <fullName evidence="5">Initiation-specific alpha-1,6-mannosyltransferase</fullName>
    </recommendedName>
</protein>
<organism evidence="4">
    <name type="scientific">Volvox carteri f. nagariensis</name>
    <dbReference type="NCBI Taxonomy" id="3068"/>
    <lineage>
        <taxon>Eukaryota</taxon>
        <taxon>Viridiplantae</taxon>
        <taxon>Chlorophyta</taxon>
        <taxon>core chlorophytes</taxon>
        <taxon>Chlorophyceae</taxon>
        <taxon>CS clade</taxon>
        <taxon>Chlamydomonadales</taxon>
        <taxon>Volvocaceae</taxon>
        <taxon>Volvox</taxon>
    </lineage>
</organism>
<keyword evidence="2" id="KW-0472">Membrane</keyword>
<evidence type="ECO:0000313" key="3">
    <source>
        <dbReference type="EMBL" id="EFJ43235.1"/>
    </source>
</evidence>
<dbReference type="InterPro" id="IPR007577">
    <property type="entry name" value="GlycoTrfase_DXD_sugar-bd_CS"/>
</dbReference>
<dbReference type="PANTHER" id="PTHR31834">
    <property type="entry name" value="INITIATION-SPECIFIC ALPHA-1,6-MANNOSYLTRANSFERASE"/>
    <property type="match status" value="1"/>
</dbReference>
<feature type="compositionally biased region" description="Low complexity" evidence="1">
    <location>
        <begin position="59"/>
        <end position="72"/>
    </location>
</feature>
<dbReference type="InterPro" id="IPR039367">
    <property type="entry name" value="Och1-like"/>
</dbReference>
<dbReference type="GeneID" id="9617400"/>
<feature type="region of interest" description="Disordered" evidence="1">
    <location>
        <begin position="1"/>
        <end position="106"/>
    </location>
</feature>
<evidence type="ECO:0000313" key="4">
    <source>
        <dbReference type="Proteomes" id="UP000001058"/>
    </source>
</evidence>
<dbReference type="AlphaFoldDB" id="D8UAB0"/>
<dbReference type="OrthoDB" id="513717at2759"/>
<accession>D8UAB0</accession>
<keyword evidence="2" id="KW-0812">Transmembrane</keyword>
<sequence>MRTWRGFGGLPTAPPSPTSPFLTPSTSAPPPSSPSEALPRGWRVTVGSAAHSPGGRSLGASSRSPHSAAAAATGGGSYGGGPGEGGMPSPGGGSPGRRGVSPVPAARSRRRRWLLAAAAALLAAASLVLAFVKPSAAPGRLGSGMAVLGGAAAATAVSALGKNSNTLLGGGGGGGGGRGGGGGEEGRGGGAVPASGGAESSAASKVGGTYGSPGSSTRRRDDEDGDGDGDTLGDATEDEDTEVYGSSGSGSSKSASASARGGGGGGSGALHQARAALADRKGGGIPRIIHQVTVVTVATDAFRSFRLLPVLRADLARYLVVFAFGGVYADTDTMCLRPVDGWTDDLSPANVSAIVGVEADAADIPHWERYWGRQLQFCQWTFAAEPAHPLLAAVVFRISQLLEQRPAEQLNVDDVIHVTGPSVMSDAVYEYLKSKARGRGGGHEGPLEGRDWHEFQGLTHGTLVDDLLVLPITAFSPGVGHMGAGPVGHPEARVQHLFGGSWRKQGVPSVDGASRRRDGPRGSS</sequence>
<feature type="compositionally biased region" description="Gly residues" evidence="1">
    <location>
        <begin position="73"/>
        <end position="96"/>
    </location>
</feature>
<feature type="region of interest" description="Disordered" evidence="1">
    <location>
        <begin position="500"/>
        <end position="524"/>
    </location>
</feature>
<keyword evidence="2" id="KW-1133">Transmembrane helix</keyword>
<dbReference type="PANTHER" id="PTHR31834:SF1">
    <property type="entry name" value="INITIATION-SPECIFIC ALPHA-1,6-MANNOSYLTRANSFERASE"/>
    <property type="match status" value="1"/>
</dbReference>
<gene>
    <name evidence="3" type="ORF">VOLCADRAFT_96511</name>
</gene>
<dbReference type="eggNOG" id="ENOG502QW2I">
    <property type="taxonomic scope" value="Eukaryota"/>
</dbReference>
<feature type="compositionally biased region" description="Basic and acidic residues" evidence="1">
    <location>
        <begin position="513"/>
        <end position="524"/>
    </location>
</feature>
<dbReference type="SUPFAM" id="SSF53448">
    <property type="entry name" value="Nucleotide-diphospho-sugar transferases"/>
    <property type="match status" value="1"/>
</dbReference>
<reference evidence="3 4" key="1">
    <citation type="journal article" date="2010" name="Science">
        <title>Genomic analysis of organismal complexity in the multicellular green alga Volvox carteri.</title>
        <authorList>
            <person name="Prochnik S.E."/>
            <person name="Umen J."/>
            <person name="Nedelcu A.M."/>
            <person name="Hallmann A."/>
            <person name="Miller S.M."/>
            <person name="Nishii I."/>
            <person name="Ferris P."/>
            <person name="Kuo A."/>
            <person name="Mitros T."/>
            <person name="Fritz-Laylin L.K."/>
            <person name="Hellsten U."/>
            <person name="Chapman J."/>
            <person name="Simakov O."/>
            <person name="Rensing S.A."/>
            <person name="Terry A."/>
            <person name="Pangilinan J."/>
            <person name="Kapitonov V."/>
            <person name="Jurka J."/>
            <person name="Salamov A."/>
            <person name="Shapiro H."/>
            <person name="Schmutz J."/>
            <person name="Grimwood J."/>
            <person name="Lindquist E."/>
            <person name="Lucas S."/>
            <person name="Grigoriev I.V."/>
            <person name="Schmitt R."/>
            <person name="Kirk D."/>
            <person name="Rokhsar D.S."/>
        </authorList>
    </citation>
    <scope>NUCLEOTIDE SEQUENCE [LARGE SCALE GENOMIC DNA]</scope>
    <source>
        <strain evidence="4">f. Nagariensis / Eve</strain>
    </source>
</reference>
<feature type="compositionally biased region" description="Low complexity" evidence="1">
    <location>
        <begin position="192"/>
        <end position="207"/>
    </location>
</feature>
<feature type="compositionally biased region" description="Acidic residues" evidence="1">
    <location>
        <begin position="223"/>
        <end position="242"/>
    </location>
</feature>
<keyword evidence="4" id="KW-1185">Reference proteome</keyword>
<dbReference type="RefSeq" id="XP_002955595.1">
    <property type="nucleotide sequence ID" value="XM_002955549.1"/>
</dbReference>
<feature type="compositionally biased region" description="Low complexity" evidence="1">
    <location>
        <begin position="97"/>
        <end position="106"/>
    </location>
</feature>
<dbReference type="KEGG" id="vcn:VOLCADRAFT_96511"/>
<dbReference type="GO" id="GO:0006487">
    <property type="term" value="P:protein N-linked glycosylation"/>
    <property type="evidence" value="ECO:0007669"/>
    <property type="project" value="TreeGrafter"/>
</dbReference>
<dbReference type="EMBL" id="GL378374">
    <property type="protein sequence ID" value="EFJ43235.1"/>
    <property type="molecule type" value="Genomic_DNA"/>
</dbReference>